<reference evidence="3" key="1">
    <citation type="journal article" date="2006" name="Proc. Natl. Acad. Sci. U.S.A.">
        <title>Genome analysis of the smallest free-living eukaryote Ostreococcus tauri unveils many unique features.</title>
        <authorList>
            <person name="Derelle E."/>
            <person name="Ferraz C."/>
            <person name="Rombauts S."/>
            <person name="Rouze P."/>
            <person name="Worden A.Z."/>
            <person name="Robbens S."/>
            <person name="Partensky F."/>
            <person name="Degroeve S."/>
            <person name="Echeynie S."/>
            <person name="Cooke R."/>
            <person name="Saeys Y."/>
            <person name="Wuyts J."/>
            <person name="Jabbari K."/>
            <person name="Bowler C."/>
            <person name="Panaud O."/>
            <person name="Piegu B."/>
            <person name="Ball S.G."/>
            <person name="Ral J.-P."/>
            <person name="Bouget F.-Y."/>
            <person name="Piganeau G."/>
            <person name="De Baets B."/>
            <person name="Picard A."/>
            <person name="Delseny M."/>
            <person name="Demaille J."/>
            <person name="Van de Peer Y."/>
            <person name="Moreau H."/>
        </authorList>
    </citation>
    <scope>NUCLEOTIDE SEQUENCE [LARGE SCALE GENOMIC DNA]</scope>
    <source>
        <strain evidence="3">OTTH 0595 / CCAP 157/2 / RCC745</strain>
    </source>
</reference>
<dbReference type="AlphaFoldDB" id="A0A090M7T8"/>
<dbReference type="GO" id="GO:0005509">
    <property type="term" value="F:calcium ion binding"/>
    <property type="evidence" value="ECO:0007669"/>
    <property type="project" value="InterPro"/>
</dbReference>
<dbReference type="KEGG" id="ota:OT_ostta02g03230"/>
<accession>A0A090M7T8</accession>
<protein>
    <submittedName>
        <fullName evidence="2">Mog1/PsbP, alpha/beta/alpha sandwich</fullName>
    </submittedName>
</protein>
<dbReference type="InterPro" id="IPR002683">
    <property type="entry name" value="PsbP_C"/>
</dbReference>
<comment type="caution">
    <text evidence="2">The sequence shown here is derived from an EMBL/GenBank/DDBJ whole genome shotgun (WGS) entry which is preliminary data.</text>
</comment>
<dbReference type="GO" id="GO:0009654">
    <property type="term" value="C:photosystem II oxygen evolving complex"/>
    <property type="evidence" value="ECO:0007669"/>
    <property type="project" value="InterPro"/>
</dbReference>
<name>A0A090M7T8_OSTTA</name>
<feature type="domain" description="PsbP C-terminal" evidence="1">
    <location>
        <begin position="111"/>
        <end position="260"/>
    </location>
</feature>
<dbReference type="SUPFAM" id="SSF55724">
    <property type="entry name" value="Mog1p/PsbP-like"/>
    <property type="match status" value="1"/>
</dbReference>
<dbReference type="InParanoid" id="A0A090M7T8"/>
<evidence type="ECO:0000313" key="2">
    <source>
        <dbReference type="EMBL" id="CEG01098.1"/>
    </source>
</evidence>
<sequence length="262" mass="28810">MRAALSPLRVECRDATRARWTTPLAASEARRARREVSTRSGTDRIAFDDSTPRARALALDRRVCVARILLSVVCASRAREANAQDGFTRVESASGWNVFESDGDSLSPRPYALEWPSGWSALEDVSSARSVGVDASFKDFNDEASTLAVFITDVKQLSARERYGTLEEDARLRAESAPNQRTIGKKTVEVRVGDRACEGHQIETLVGGGTAGRFGAAVELVKIWIDPKSGKEYLIRATASRSSWPRAKASLRRSVDSFRFVN</sequence>
<dbReference type="OrthoDB" id="497896at2759"/>
<evidence type="ECO:0000313" key="3">
    <source>
        <dbReference type="Proteomes" id="UP000009170"/>
    </source>
</evidence>
<dbReference type="Pfam" id="PF01789">
    <property type="entry name" value="PsbP"/>
    <property type="match status" value="1"/>
</dbReference>
<gene>
    <name evidence="2" type="ORF">OT_ostta02g03230</name>
</gene>
<organism evidence="2 3">
    <name type="scientific">Ostreococcus tauri</name>
    <name type="common">Marine green alga</name>
    <dbReference type="NCBI Taxonomy" id="70448"/>
    <lineage>
        <taxon>Eukaryota</taxon>
        <taxon>Viridiplantae</taxon>
        <taxon>Chlorophyta</taxon>
        <taxon>Mamiellophyceae</taxon>
        <taxon>Mamiellales</taxon>
        <taxon>Bathycoccaceae</taxon>
        <taxon>Ostreococcus</taxon>
    </lineage>
</organism>
<reference evidence="2 3" key="2">
    <citation type="journal article" date="2014" name="BMC Genomics">
        <title>An improved genome of the model marine alga Ostreococcus tauri unfolds by assessing Illumina de novo assemblies.</title>
        <authorList>
            <person name="Blanc-Mathieu R."/>
            <person name="Verhelst B."/>
            <person name="Derelle E."/>
            <person name="Rombauts S."/>
            <person name="Bouget F.Y."/>
            <person name="Carre I."/>
            <person name="Chateau A."/>
            <person name="Eyre-Walker A."/>
            <person name="Grimsley N."/>
            <person name="Moreau H."/>
            <person name="Piegu B."/>
            <person name="Rivals E."/>
            <person name="Schackwitz W."/>
            <person name="Van de Peer Y."/>
            <person name="Piganeau G."/>
        </authorList>
    </citation>
    <scope>NUCLEOTIDE SEQUENCE [LARGE SCALE GENOMIC DNA]</scope>
    <source>
        <strain evidence="3">OTTH 0595 / CCAP 157/2 / RCC745</strain>
    </source>
</reference>
<dbReference type="EMBL" id="CAID01000002">
    <property type="protein sequence ID" value="CEG01098.1"/>
    <property type="molecule type" value="Genomic_DNA"/>
</dbReference>
<dbReference type="GO" id="GO:0019898">
    <property type="term" value="C:extrinsic component of membrane"/>
    <property type="evidence" value="ECO:0007669"/>
    <property type="project" value="InterPro"/>
</dbReference>
<dbReference type="Gene3D" id="3.40.1000.10">
    <property type="entry name" value="Mog1/PsbP, alpha/beta/alpha sandwich"/>
    <property type="match status" value="1"/>
</dbReference>
<keyword evidence="3" id="KW-1185">Reference proteome</keyword>
<dbReference type="GeneID" id="9832550"/>
<dbReference type="Proteomes" id="UP000009170">
    <property type="component" value="Unassembled WGS sequence"/>
</dbReference>
<proteinExistence type="predicted"/>
<dbReference type="RefSeq" id="XP_003075165.2">
    <property type="nucleotide sequence ID" value="XM_003075117.2"/>
</dbReference>
<evidence type="ECO:0000259" key="1">
    <source>
        <dbReference type="Pfam" id="PF01789"/>
    </source>
</evidence>
<dbReference type="InterPro" id="IPR016123">
    <property type="entry name" value="Mog1/PsbP_a/b/a-sand"/>
</dbReference>
<dbReference type="GO" id="GO:0015979">
    <property type="term" value="P:photosynthesis"/>
    <property type="evidence" value="ECO:0007669"/>
    <property type="project" value="InterPro"/>
</dbReference>